<keyword evidence="5 7" id="KW-1133">Transmembrane helix</keyword>
<keyword evidence="4 7" id="KW-0812">Transmembrane</keyword>
<dbReference type="EMBL" id="LT629802">
    <property type="protein sequence ID" value="SDV12079.1"/>
    <property type="molecule type" value="Genomic_DNA"/>
</dbReference>
<dbReference type="SMART" id="SM00014">
    <property type="entry name" value="acidPPc"/>
    <property type="match status" value="1"/>
</dbReference>
<feature type="transmembrane region" description="Helical" evidence="7">
    <location>
        <begin position="449"/>
        <end position="474"/>
    </location>
</feature>
<feature type="transmembrane region" description="Helical" evidence="7">
    <location>
        <begin position="103"/>
        <end position="120"/>
    </location>
</feature>
<comment type="similarity">
    <text evidence="2">Belongs to the DedA family.</text>
</comment>
<feature type="transmembrane region" description="Helical" evidence="7">
    <location>
        <begin position="216"/>
        <end position="236"/>
    </location>
</feature>
<dbReference type="AlphaFoldDB" id="A0A1H2P304"/>
<dbReference type="InterPro" id="IPR032818">
    <property type="entry name" value="DedA-like"/>
</dbReference>
<dbReference type="PANTHER" id="PTHR30353">
    <property type="entry name" value="INNER MEMBRANE PROTEIN DEDA-RELATED"/>
    <property type="match status" value="1"/>
</dbReference>
<comment type="subcellular location">
    <subcellularLocation>
        <location evidence="1">Cell membrane</location>
        <topology evidence="1">Multi-pass membrane protein</topology>
    </subcellularLocation>
</comment>
<evidence type="ECO:0000313" key="10">
    <source>
        <dbReference type="Proteomes" id="UP000198600"/>
    </source>
</evidence>
<evidence type="ECO:0000256" key="3">
    <source>
        <dbReference type="ARBA" id="ARBA00022475"/>
    </source>
</evidence>
<dbReference type="InterPro" id="IPR032816">
    <property type="entry name" value="VTT_dom"/>
</dbReference>
<keyword evidence="6 7" id="KW-0472">Membrane</keyword>
<evidence type="ECO:0000313" key="9">
    <source>
        <dbReference type="EMBL" id="SDV12079.1"/>
    </source>
</evidence>
<dbReference type="SUPFAM" id="SSF48317">
    <property type="entry name" value="Acid phosphatase/Vanadium-dependent haloperoxidase"/>
    <property type="match status" value="1"/>
</dbReference>
<feature type="transmembrane region" description="Helical" evidence="7">
    <location>
        <begin position="183"/>
        <end position="204"/>
    </location>
</feature>
<feature type="transmembrane region" description="Helical" evidence="7">
    <location>
        <begin position="300"/>
        <end position="317"/>
    </location>
</feature>
<dbReference type="PANTHER" id="PTHR30353:SF15">
    <property type="entry name" value="INNER MEMBRANE PROTEIN YABI"/>
    <property type="match status" value="1"/>
</dbReference>
<evidence type="ECO:0000256" key="2">
    <source>
        <dbReference type="ARBA" id="ARBA00010792"/>
    </source>
</evidence>
<evidence type="ECO:0000256" key="6">
    <source>
        <dbReference type="ARBA" id="ARBA00023136"/>
    </source>
</evidence>
<dbReference type="InterPro" id="IPR000326">
    <property type="entry name" value="PAP2/HPO"/>
</dbReference>
<feature type="transmembrane region" description="Helical" evidence="7">
    <location>
        <begin position="248"/>
        <end position="268"/>
    </location>
</feature>
<evidence type="ECO:0000256" key="5">
    <source>
        <dbReference type="ARBA" id="ARBA00022989"/>
    </source>
</evidence>
<evidence type="ECO:0000256" key="4">
    <source>
        <dbReference type="ARBA" id="ARBA00022692"/>
    </source>
</evidence>
<dbReference type="STRING" id="46679.SAMN05216202_5416"/>
<feature type="transmembrane region" description="Helical" evidence="7">
    <location>
        <begin position="364"/>
        <end position="380"/>
    </location>
</feature>
<feature type="transmembrane region" description="Helical" evidence="7">
    <location>
        <begin position="324"/>
        <end position="344"/>
    </location>
</feature>
<gene>
    <name evidence="9" type="ORF">SAMN05216202_5416</name>
</gene>
<dbReference type="Proteomes" id="UP000198600">
    <property type="component" value="Chromosome I"/>
</dbReference>
<keyword evidence="10" id="KW-1185">Reference proteome</keyword>
<dbReference type="GO" id="GO:0005886">
    <property type="term" value="C:plasma membrane"/>
    <property type="evidence" value="ECO:0007669"/>
    <property type="project" value="UniProtKB-SubCell"/>
</dbReference>
<feature type="transmembrane region" description="Helical" evidence="7">
    <location>
        <begin position="58"/>
        <end position="91"/>
    </location>
</feature>
<evidence type="ECO:0000256" key="7">
    <source>
        <dbReference type="SAM" id="Phobius"/>
    </source>
</evidence>
<organism evidence="9 10">
    <name type="scientific">Pseudomonas mucidolens</name>
    <dbReference type="NCBI Taxonomy" id="46679"/>
    <lineage>
        <taxon>Bacteria</taxon>
        <taxon>Pseudomonadati</taxon>
        <taxon>Pseudomonadota</taxon>
        <taxon>Gammaproteobacteria</taxon>
        <taxon>Pseudomonadales</taxon>
        <taxon>Pseudomonadaceae</taxon>
        <taxon>Pseudomonas</taxon>
    </lineage>
</organism>
<dbReference type="Pfam" id="PF01569">
    <property type="entry name" value="PAP2"/>
    <property type="match status" value="1"/>
</dbReference>
<sequence>MLAKIVNDGAENLTPRGVLRFFASELAPTEAGVTPDGVDCMGQWLDGITGWLTLNPQWLAAAVFIVACVECLAIAGLIVPGTVLLFAIAVLAGSGALSLSETLLLGMIGGLLGDAISYYLGRHFHQNIRRLPGLRHHPEWMSSAEAYFQKYGIASLLVGRFIGPLRPMLPMVAGMCDMPFPRFAAVSVLAAAGWSVAYLLPGWATGAAFRLPLPEGFWPEAGVVAACLALLLGVSLNSSLRGHRRATLWTGCVSLVLLIAMFIGYPHLNHFDQGLMALVQEHRDPALDQAMVMITQLGEFKKMFVASAVLTGLLLLARQWRHALFVGVTLLGAALINTASKLFFARGRPEILSDPLTSFSMPSGHASGSFAFFLALAVLAGRGQPTRMRLTWLLLGAIPAATIALSRVYLGAHWPSDILAGTLLAMTVCAFSLTLSQRQTPLPPMAPKVWWLILPACVAVLGFFALTGTSHALLRYAY</sequence>
<proteinExistence type="inferred from homology"/>
<dbReference type="InterPro" id="IPR036938">
    <property type="entry name" value="PAP2/HPO_sf"/>
</dbReference>
<dbReference type="Gene3D" id="1.20.144.10">
    <property type="entry name" value="Phosphatidic acid phosphatase type 2/haloperoxidase"/>
    <property type="match status" value="2"/>
</dbReference>
<reference evidence="10" key="1">
    <citation type="submission" date="2016-10" db="EMBL/GenBank/DDBJ databases">
        <authorList>
            <person name="Varghese N."/>
            <person name="Submissions S."/>
        </authorList>
    </citation>
    <scope>NUCLEOTIDE SEQUENCE [LARGE SCALE GENOMIC DNA]</scope>
    <source>
        <strain evidence="10">LMG 2223</strain>
    </source>
</reference>
<protein>
    <submittedName>
        <fullName evidence="9">Undecaprenyl-diphosphatase</fullName>
    </submittedName>
</protein>
<accession>A0A1H2P304</accession>
<name>A0A1H2P304_9PSED</name>
<evidence type="ECO:0000259" key="8">
    <source>
        <dbReference type="SMART" id="SM00014"/>
    </source>
</evidence>
<evidence type="ECO:0000256" key="1">
    <source>
        <dbReference type="ARBA" id="ARBA00004651"/>
    </source>
</evidence>
<feature type="transmembrane region" description="Helical" evidence="7">
    <location>
        <begin position="392"/>
        <end position="412"/>
    </location>
</feature>
<dbReference type="Pfam" id="PF09335">
    <property type="entry name" value="VTT_dom"/>
    <property type="match status" value="1"/>
</dbReference>
<feature type="transmembrane region" description="Helical" evidence="7">
    <location>
        <begin position="418"/>
        <end position="437"/>
    </location>
</feature>
<keyword evidence="3" id="KW-1003">Cell membrane</keyword>
<feature type="domain" description="Phosphatidic acid phosphatase type 2/haloperoxidase" evidence="8">
    <location>
        <begin position="323"/>
        <end position="433"/>
    </location>
</feature>
<dbReference type="CDD" id="cd03392">
    <property type="entry name" value="PAP2_like_2"/>
    <property type="match status" value="1"/>
</dbReference>